<keyword evidence="2" id="KW-1185">Reference proteome</keyword>
<gene>
    <name evidence="1" type="ORF">CgunFtcFv8_027098</name>
</gene>
<evidence type="ECO:0000313" key="1">
    <source>
        <dbReference type="EMBL" id="KAK5930899.1"/>
    </source>
</evidence>
<proteinExistence type="predicted"/>
<evidence type="ECO:0000313" key="2">
    <source>
        <dbReference type="Proteomes" id="UP001331515"/>
    </source>
</evidence>
<dbReference type="EMBL" id="JAURVH010001516">
    <property type="protein sequence ID" value="KAK5930899.1"/>
    <property type="molecule type" value="Genomic_DNA"/>
</dbReference>
<sequence>MTEQDPFSLSPRLRLFPLWLFASSPASGGEDSERFALLYSPILSSVLGHKARGLTDFRRPLRWSSLLWRCVLSRASAGLCPGVVSSLDVAHSLIRLSIGLFTRGSHKEMQGGRELERGREELSSHIWVDGTHGESTSERSAVSPNFSCALPSAL</sequence>
<name>A0AAN8DZ34_CHAGU</name>
<organism evidence="1 2">
    <name type="scientific">Champsocephalus gunnari</name>
    <name type="common">Mackerel icefish</name>
    <dbReference type="NCBI Taxonomy" id="52237"/>
    <lineage>
        <taxon>Eukaryota</taxon>
        <taxon>Metazoa</taxon>
        <taxon>Chordata</taxon>
        <taxon>Craniata</taxon>
        <taxon>Vertebrata</taxon>
        <taxon>Euteleostomi</taxon>
        <taxon>Actinopterygii</taxon>
        <taxon>Neopterygii</taxon>
        <taxon>Teleostei</taxon>
        <taxon>Neoteleostei</taxon>
        <taxon>Acanthomorphata</taxon>
        <taxon>Eupercaria</taxon>
        <taxon>Perciformes</taxon>
        <taxon>Notothenioidei</taxon>
        <taxon>Channichthyidae</taxon>
        <taxon>Champsocephalus</taxon>
    </lineage>
</organism>
<comment type="caution">
    <text evidence="1">The sequence shown here is derived from an EMBL/GenBank/DDBJ whole genome shotgun (WGS) entry which is preliminary data.</text>
</comment>
<dbReference type="Proteomes" id="UP001331515">
    <property type="component" value="Unassembled WGS sequence"/>
</dbReference>
<reference evidence="1 2" key="1">
    <citation type="journal article" date="2023" name="Mol. Biol. Evol.">
        <title>Genomics of Secondarily Temperate Adaptation in the Only Non-Antarctic Icefish.</title>
        <authorList>
            <person name="Rivera-Colon A.G."/>
            <person name="Rayamajhi N."/>
            <person name="Minhas B.F."/>
            <person name="Madrigal G."/>
            <person name="Bilyk K.T."/>
            <person name="Yoon V."/>
            <person name="Hune M."/>
            <person name="Gregory S."/>
            <person name="Cheng C.H.C."/>
            <person name="Catchen J.M."/>
        </authorList>
    </citation>
    <scope>NUCLEOTIDE SEQUENCE [LARGE SCALE GENOMIC DNA]</scope>
    <source>
        <tissue evidence="1">White muscle</tissue>
    </source>
</reference>
<accession>A0AAN8DZ34</accession>
<protein>
    <submittedName>
        <fullName evidence="1">Uncharacterized protein</fullName>
    </submittedName>
</protein>
<dbReference type="AlphaFoldDB" id="A0AAN8DZ34"/>